<keyword evidence="11" id="KW-1185">Reference proteome</keyword>
<evidence type="ECO:0000256" key="3">
    <source>
        <dbReference type="ARBA" id="ARBA00012054"/>
    </source>
</evidence>
<sequence>MTNPISQPTSAPSVPTIIIVAGTAGTGKSTIGAALAELMGTPFIEGDGLHPPTNIQKMANGIPLDDEDRWGWLRELAEHARRITLERQGPVVVTCSALKKKYRDFLREVCGEVRLDFLVLHASQEEVLERVARRKNHYMGPEMVASQFRDLELPSAEEPDCALIRSTEGSPGDTLNTALRKLQDLANPSTPAGSAYDQQ</sequence>
<dbReference type="InParanoid" id="Q759V8"/>
<reference evidence="10 11" key="1">
    <citation type="journal article" date="2004" name="Science">
        <title>The Ashbya gossypii genome as a tool for mapping the ancient Saccharomyces cerevisiae genome.</title>
        <authorList>
            <person name="Dietrich F.S."/>
            <person name="Voegeli S."/>
            <person name="Brachat S."/>
            <person name="Lerch A."/>
            <person name="Gates K."/>
            <person name="Steiner S."/>
            <person name="Mohr C."/>
            <person name="Pohlmann R."/>
            <person name="Luedi P."/>
            <person name="Choi S."/>
            <person name="Wing R.A."/>
            <person name="Flavier A."/>
            <person name="Gaffney T.D."/>
            <person name="Philippsen P."/>
        </authorList>
    </citation>
    <scope>NUCLEOTIDE SEQUENCE [LARGE SCALE GENOMIC DNA]</scope>
    <source>
        <strain evidence="11">ATCC 10895 / CBS 109.51 / FGSC 9923 / NRRL Y-1056</strain>
    </source>
</reference>
<dbReference type="HOGENOM" id="CLU_077168_2_0_1"/>
<comment type="catalytic activity">
    <reaction evidence="8 9">
        <text>D-gluconate + ATP = 6-phospho-D-gluconate + ADP + H(+)</text>
        <dbReference type="Rhea" id="RHEA:19433"/>
        <dbReference type="ChEBI" id="CHEBI:15378"/>
        <dbReference type="ChEBI" id="CHEBI:18391"/>
        <dbReference type="ChEBI" id="CHEBI:30616"/>
        <dbReference type="ChEBI" id="CHEBI:58759"/>
        <dbReference type="ChEBI" id="CHEBI:456216"/>
        <dbReference type="EC" id="2.7.1.12"/>
    </reaction>
</comment>
<evidence type="ECO:0000256" key="6">
    <source>
        <dbReference type="ARBA" id="ARBA00022777"/>
    </source>
</evidence>
<evidence type="ECO:0000256" key="4">
    <source>
        <dbReference type="ARBA" id="ARBA00022679"/>
    </source>
</evidence>
<evidence type="ECO:0000256" key="5">
    <source>
        <dbReference type="ARBA" id="ARBA00022741"/>
    </source>
</evidence>
<evidence type="ECO:0000256" key="7">
    <source>
        <dbReference type="ARBA" id="ARBA00022840"/>
    </source>
</evidence>
<accession>Q759V8</accession>
<keyword evidence="4 9" id="KW-0808">Transferase</keyword>
<keyword evidence="7 9" id="KW-0067">ATP-binding</keyword>
<dbReference type="eggNOG" id="KOG3354">
    <property type="taxonomic scope" value="Eukaryota"/>
</dbReference>
<dbReference type="UniPathway" id="UPA00792"/>
<gene>
    <name evidence="10" type="ORF">AGOS_ADR164C</name>
</gene>
<dbReference type="NCBIfam" id="TIGR01313">
    <property type="entry name" value="therm_gnt_kin"/>
    <property type="match status" value="1"/>
</dbReference>
<dbReference type="CDD" id="cd02021">
    <property type="entry name" value="GntK"/>
    <property type="match status" value="1"/>
</dbReference>
<comment type="pathway">
    <text evidence="1 9">Carbohydrate acid metabolism; D-gluconate degradation.</text>
</comment>
<organism evidence="10 11">
    <name type="scientific">Eremothecium gossypii (strain ATCC 10895 / CBS 109.51 / FGSC 9923 / NRRL Y-1056)</name>
    <name type="common">Yeast</name>
    <name type="synonym">Ashbya gossypii</name>
    <dbReference type="NCBI Taxonomy" id="284811"/>
    <lineage>
        <taxon>Eukaryota</taxon>
        <taxon>Fungi</taxon>
        <taxon>Dikarya</taxon>
        <taxon>Ascomycota</taxon>
        <taxon>Saccharomycotina</taxon>
        <taxon>Saccharomycetes</taxon>
        <taxon>Saccharomycetales</taxon>
        <taxon>Saccharomycetaceae</taxon>
        <taxon>Eremothecium</taxon>
    </lineage>
</organism>
<dbReference type="Gene3D" id="3.40.50.300">
    <property type="entry name" value="P-loop containing nucleotide triphosphate hydrolases"/>
    <property type="match status" value="1"/>
</dbReference>
<dbReference type="AlphaFoldDB" id="Q759V8"/>
<evidence type="ECO:0000313" key="10">
    <source>
        <dbReference type="EMBL" id="AAS52085.1"/>
    </source>
</evidence>
<dbReference type="GO" id="GO:0005524">
    <property type="term" value="F:ATP binding"/>
    <property type="evidence" value="ECO:0007669"/>
    <property type="project" value="UniProtKB-KW"/>
</dbReference>
<name>Q759V8_EREGS</name>
<dbReference type="STRING" id="284811.Q759V8"/>
<evidence type="ECO:0000256" key="2">
    <source>
        <dbReference type="ARBA" id="ARBA00008420"/>
    </source>
</evidence>
<dbReference type="Proteomes" id="UP000000591">
    <property type="component" value="Chromosome IV"/>
</dbReference>
<evidence type="ECO:0000256" key="9">
    <source>
        <dbReference type="RuleBase" id="RU363066"/>
    </source>
</evidence>
<dbReference type="KEGG" id="ago:AGOS_ADR164C"/>
<dbReference type="PANTHER" id="PTHR43442:SF3">
    <property type="entry name" value="GLUCONOKINASE-RELATED"/>
    <property type="match status" value="1"/>
</dbReference>
<dbReference type="GeneID" id="4620423"/>
<dbReference type="InterPro" id="IPR027417">
    <property type="entry name" value="P-loop_NTPase"/>
</dbReference>
<proteinExistence type="inferred from homology"/>
<dbReference type="EMBL" id="AE016817">
    <property type="protein sequence ID" value="AAS52085.1"/>
    <property type="molecule type" value="Genomic_DNA"/>
</dbReference>
<dbReference type="OrthoDB" id="275177at2759"/>
<dbReference type="SUPFAM" id="SSF52540">
    <property type="entry name" value="P-loop containing nucleoside triphosphate hydrolases"/>
    <property type="match status" value="1"/>
</dbReference>
<reference evidence="11" key="2">
    <citation type="journal article" date="2013" name="G3 (Bethesda)">
        <title>Genomes of Ashbya fungi isolated from insects reveal four mating-type loci, numerous translocations, lack of transposons, and distinct gene duplications.</title>
        <authorList>
            <person name="Dietrich F.S."/>
            <person name="Voegeli S."/>
            <person name="Kuo S."/>
            <person name="Philippsen P."/>
        </authorList>
    </citation>
    <scope>GENOME REANNOTATION</scope>
    <source>
        <strain evidence="11">ATCC 10895 / CBS 109.51 / FGSC 9923 / NRRL Y-1056</strain>
    </source>
</reference>
<dbReference type="FunCoup" id="Q759V8">
    <property type="interactions" value="1147"/>
</dbReference>
<dbReference type="InterPro" id="IPR006001">
    <property type="entry name" value="Therm_gnt_kin"/>
</dbReference>
<keyword evidence="6 9" id="KW-0418">Kinase</keyword>
<protein>
    <recommendedName>
        <fullName evidence="3 9">Gluconokinase</fullName>
        <ecNumber evidence="3 9">2.7.1.12</ecNumber>
    </recommendedName>
</protein>
<dbReference type="GO" id="GO:0005975">
    <property type="term" value="P:carbohydrate metabolic process"/>
    <property type="evidence" value="ECO:0007669"/>
    <property type="project" value="InterPro"/>
</dbReference>
<evidence type="ECO:0000313" key="11">
    <source>
        <dbReference type="Proteomes" id="UP000000591"/>
    </source>
</evidence>
<dbReference type="RefSeq" id="NP_984261.1">
    <property type="nucleotide sequence ID" value="NM_209614.1"/>
</dbReference>
<dbReference type="GO" id="GO:0046316">
    <property type="term" value="F:gluconokinase activity"/>
    <property type="evidence" value="ECO:0000318"/>
    <property type="project" value="GO_Central"/>
</dbReference>
<dbReference type="PANTHER" id="PTHR43442">
    <property type="entry name" value="GLUCONOKINASE-RELATED"/>
    <property type="match status" value="1"/>
</dbReference>
<evidence type="ECO:0000256" key="1">
    <source>
        <dbReference type="ARBA" id="ARBA00004875"/>
    </source>
</evidence>
<comment type="similarity">
    <text evidence="2 9">Belongs to the gluconokinase GntK/GntV family.</text>
</comment>
<dbReference type="Pfam" id="PF13238">
    <property type="entry name" value="AAA_18"/>
    <property type="match status" value="1"/>
</dbReference>
<dbReference type="OMA" id="YEGDDYH"/>
<dbReference type="EC" id="2.7.1.12" evidence="3 9"/>
<keyword evidence="5 9" id="KW-0547">Nucleotide-binding</keyword>
<evidence type="ECO:0000256" key="8">
    <source>
        <dbReference type="ARBA" id="ARBA00048090"/>
    </source>
</evidence>